<reference evidence="3" key="2">
    <citation type="submission" date="2023-06" db="EMBL/GenBank/DDBJ databases">
        <authorList>
            <consortium name="Lawrence Berkeley National Laboratory"/>
            <person name="Haridas S."/>
            <person name="Hensen N."/>
            <person name="Bonometti L."/>
            <person name="Westerberg I."/>
            <person name="Brannstrom I.O."/>
            <person name="Guillou S."/>
            <person name="Cros-Aarteil S."/>
            <person name="Calhoun S."/>
            <person name="Kuo A."/>
            <person name="Mondo S."/>
            <person name="Pangilinan J."/>
            <person name="Riley R."/>
            <person name="LaButti K."/>
            <person name="Andreopoulos B."/>
            <person name="Lipzen A."/>
            <person name="Chen C."/>
            <person name="Yanf M."/>
            <person name="Daum C."/>
            <person name="Ng V."/>
            <person name="Clum A."/>
            <person name="Steindorff A."/>
            <person name="Ohm R."/>
            <person name="Martin F."/>
            <person name="Silar P."/>
            <person name="Natvig D."/>
            <person name="Lalanne C."/>
            <person name="Gautier V."/>
            <person name="Ament-velasquez S.L."/>
            <person name="Kruys A."/>
            <person name="Hutchinson M.I."/>
            <person name="Powell A.J."/>
            <person name="Barry K."/>
            <person name="Miller A.N."/>
            <person name="Grigoriev I.V."/>
            <person name="Debuchy R."/>
            <person name="Gladieux P."/>
            <person name="Thoren M.H."/>
            <person name="Johannesson H."/>
        </authorList>
    </citation>
    <scope>NUCLEOTIDE SEQUENCE</scope>
    <source>
        <strain evidence="3">CBS 232.78</strain>
    </source>
</reference>
<dbReference type="SUPFAM" id="SSF53335">
    <property type="entry name" value="S-adenosyl-L-methionine-dependent methyltransferases"/>
    <property type="match status" value="1"/>
</dbReference>
<feature type="compositionally biased region" description="Pro residues" evidence="2">
    <location>
        <begin position="32"/>
        <end position="43"/>
    </location>
</feature>
<dbReference type="GO" id="GO:0008168">
    <property type="term" value="F:methyltransferase activity"/>
    <property type="evidence" value="ECO:0007669"/>
    <property type="project" value="UniProtKB-KW"/>
</dbReference>
<reference evidence="3" key="1">
    <citation type="journal article" date="2023" name="Mol. Phylogenet. Evol.">
        <title>Genome-scale phylogeny and comparative genomics of the fungal order Sordariales.</title>
        <authorList>
            <person name="Hensen N."/>
            <person name="Bonometti L."/>
            <person name="Westerberg I."/>
            <person name="Brannstrom I.O."/>
            <person name="Guillou S."/>
            <person name="Cros-Aarteil S."/>
            <person name="Calhoun S."/>
            <person name="Haridas S."/>
            <person name="Kuo A."/>
            <person name="Mondo S."/>
            <person name="Pangilinan J."/>
            <person name="Riley R."/>
            <person name="LaButti K."/>
            <person name="Andreopoulos B."/>
            <person name="Lipzen A."/>
            <person name="Chen C."/>
            <person name="Yan M."/>
            <person name="Daum C."/>
            <person name="Ng V."/>
            <person name="Clum A."/>
            <person name="Steindorff A."/>
            <person name="Ohm R.A."/>
            <person name="Martin F."/>
            <person name="Silar P."/>
            <person name="Natvig D.O."/>
            <person name="Lalanne C."/>
            <person name="Gautier V."/>
            <person name="Ament-Velasquez S.L."/>
            <person name="Kruys A."/>
            <person name="Hutchinson M.I."/>
            <person name="Powell A.J."/>
            <person name="Barry K."/>
            <person name="Miller A.N."/>
            <person name="Grigoriev I.V."/>
            <person name="Debuchy R."/>
            <person name="Gladieux P."/>
            <person name="Hiltunen Thoren M."/>
            <person name="Johannesson H."/>
        </authorList>
    </citation>
    <scope>NUCLEOTIDE SEQUENCE</scope>
    <source>
        <strain evidence="3">CBS 232.78</strain>
    </source>
</reference>
<name>A0AAE0NWR8_9PEZI</name>
<dbReference type="Proteomes" id="UP001285441">
    <property type="component" value="Unassembled WGS sequence"/>
</dbReference>
<sequence>MADKHTPPPASPPAKVEAAGVDVAKGSSPEAAPTPAPVSPPAAAPDASTSPPPATEQVEPFVEEPANVEPDEVNSQGGSDAGSTYASDVSETTSLSSSIFDYTYENGRRYHAYRAGQYLLPNDEREQERLDMTHHVFLLALNGQNCKTKLDNPQAILDIGTGTGIWAIEMGDMYPSAIVTGTDLSPIQSTWVPPNVHFEIDDANSEWSFPKNHFDLIHARTVSGAIQSWPAFLSQCFSHCKPGGFIEMVEGRADFFCDDDTLNDTTATWRWLEEFRRLSRPLGFDITPKLPGLFKEAGFEDVELLQKVVPCGTWPKDPALKEIGRWFRVQFLEMAIEAYTLALFTRVGGWSNDAVQVLLALVRAELKSNKLHVYTYVSFTTGRRPL</sequence>
<comment type="similarity">
    <text evidence="1">Belongs to the methyltransferase superfamily. LaeA methyltransferase family.</text>
</comment>
<accession>A0AAE0NWR8</accession>
<gene>
    <name evidence="3" type="ORF">B0H63DRAFT_463089</name>
</gene>
<evidence type="ECO:0000313" key="4">
    <source>
        <dbReference type="Proteomes" id="UP001285441"/>
    </source>
</evidence>
<keyword evidence="3" id="KW-0489">Methyltransferase</keyword>
<proteinExistence type="inferred from homology"/>
<comment type="caution">
    <text evidence="3">The sequence shown here is derived from an EMBL/GenBank/DDBJ whole genome shotgun (WGS) entry which is preliminary data.</text>
</comment>
<dbReference type="CDD" id="cd02440">
    <property type="entry name" value="AdoMet_MTases"/>
    <property type="match status" value="1"/>
</dbReference>
<dbReference type="Pfam" id="PF13489">
    <property type="entry name" value="Methyltransf_23"/>
    <property type="match status" value="1"/>
</dbReference>
<dbReference type="InterPro" id="IPR029063">
    <property type="entry name" value="SAM-dependent_MTases_sf"/>
</dbReference>
<dbReference type="PANTHER" id="PTHR43591">
    <property type="entry name" value="METHYLTRANSFERASE"/>
    <property type="match status" value="1"/>
</dbReference>
<protein>
    <submittedName>
        <fullName evidence="3">S-adenosyl-L-methionine-dependent methyltransferase</fullName>
    </submittedName>
</protein>
<dbReference type="PANTHER" id="PTHR43591:SF10">
    <property type="entry name" value="ABC TRANSMEMBRANE TYPE-1 DOMAIN-CONTAINING PROTEIN-RELATED"/>
    <property type="match status" value="1"/>
</dbReference>
<organism evidence="3 4">
    <name type="scientific">Podospora didyma</name>
    <dbReference type="NCBI Taxonomy" id="330526"/>
    <lineage>
        <taxon>Eukaryota</taxon>
        <taxon>Fungi</taxon>
        <taxon>Dikarya</taxon>
        <taxon>Ascomycota</taxon>
        <taxon>Pezizomycotina</taxon>
        <taxon>Sordariomycetes</taxon>
        <taxon>Sordariomycetidae</taxon>
        <taxon>Sordariales</taxon>
        <taxon>Podosporaceae</taxon>
        <taxon>Podospora</taxon>
    </lineage>
</organism>
<dbReference type="GO" id="GO:0032259">
    <property type="term" value="P:methylation"/>
    <property type="evidence" value="ECO:0007669"/>
    <property type="project" value="UniProtKB-KW"/>
</dbReference>
<evidence type="ECO:0000256" key="2">
    <source>
        <dbReference type="SAM" id="MobiDB-lite"/>
    </source>
</evidence>
<dbReference type="EMBL" id="JAULSW010000002">
    <property type="protein sequence ID" value="KAK3389162.1"/>
    <property type="molecule type" value="Genomic_DNA"/>
</dbReference>
<keyword evidence="4" id="KW-1185">Reference proteome</keyword>
<feature type="compositionally biased region" description="Polar residues" evidence="2">
    <location>
        <begin position="73"/>
        <end position="86"/>
    </location>
</feature>
<feature type="region of interest" description="Disordered" evidence="2">
    <location>
        <begin position="1"/>
        <end position="90"/>
    </location>
</feature>
<evidence type="ECO:0000256" key="1">
    <source>
        <dbReference type="ARBA" id="ARBA00038158"/>
    </source>
</evidence>
<dbReference type="Gene3D" id="3.40.50.150">
    <property type="entry name" value="Vaccinia Virus protein VP39"/>
    <property type="match status" value="1"/>
</dbReference>
<dbReference type="AlphaFoldDB" id="A0AAE0NWR8"/>
<evidence type="ECO:0000313" key="3">
    <source>
        <dbReference type="EMBL" id="KAK3389162.1"/>
    </source>
</evidence>
<keyword evidence="3" id="KW-0808">Transferase</keyword>